<accession>A0ACC1T8D6</accession>
<proteinExistence type="predicted"/>
<protein>
    <submittedName>
        <fullName evidence="1">Uncharacterized protein</fullName>
    </submittedName>
</protein>
<comment type="caution">
    <text evidence="1">The sequence shown here is derived from an EMBL/GenBank/DDBJ whole genome shotgun (WGS) entry which is preliminary data.</text>
</comment>
<evidence type="ECO:0000313" key="1">
    <source>
        <dbReference type="EMBL" id="KAJ3555704.1"/>
    </source>
</evidence>
<organism evidence="1 2">
    <name type="scientific">Phlebia brevispora</name>
    <dbReference type="NCBI Taxonomy" id="194682"/>
    <lineage>
        <taxon>Eukaryota</taxon>
        <taxon>Fungi</taxon>
        <taxon>Dikarya</taxon>
        <taxon>Basidiomycota</taxon>
        <taxon>Agaricomycotina</taxon>
        <taxon>Agaricomycetes</taxon>
        <taxon>Polyporales</taxon>
        <taxon>Meruliaceae</taxon>
        <taxon>Phlebia</taxon>
    </lineage>
</organism>
<evidence type="ECO:0000313" key="2">
    <source>
        <dbReference type="Proteomes" id="UP001148662"/>
    </source>
</evidence>
<dbReference type="EMBL" id="JANHOG010000306">
    <property type="protein sequence ID" value="KAJ3555704.1"/>
    <property type="molecule type" value="Genomic_DNA"/>
</dbReference>
<gene>
    <name evidence="1" type="ORF">NM688_g2426</name>
</gene>
<dbReference type="Proteomes" id="UP001148662">
    <property type="component" value="Unassembled WGS sequence"/>
</dbReference>
<sequence>MHQILTSCNVIFTRQQEKEIALPDLVIPRVPIPTDEEESLAGADNTGDVPRHSSRNIACIDYSRLHSTGEKTLKDEEAKANLCFTTFNPFDELRTLQEVQNQEDWLK</sequence>
<name>A0ACC1T8D6_9APHY</name>
<reference evidence="1" key="1">
    <citation type="submission" date="2022-07" db="EMBL/GenBank/DDBJ databases">
        <title>Genome Sequence of Phlebia brevispora.</title>
        <authorList>
            <person name="Buettner E."/>
        </authorList>
    </citation>
    <scope>NUCLEOTIDE SEQUENCE</scope>
    <source>
        <strain evidence="1">MPL23</strain>
    </source>
</reference>
<keyword evidence="2" id="KW-1185">Reference proteome</keyword>